<dbReference type="GO" id="GO:0005886">
    <property type="term" value="C:plasma membrane"/>
    <property type="evidence" value="ECO:0007669"/>
    <property type="project" value="TreeGrafter"/>
</dbReference>
<dbReference type="EMBL" id="VFOQ01000001">
    <property type="protein sequence ID" value="TQL59317.1"/>
    <property type="molecule type" value="Genomic_DNA"/>
</dbReference>
<dbReference type="InterPro" id="IPR007267">
    <property type="entry name" value="GtrA_DPMS_TM"/>
</dbReference>
<evidence type="ECO:0000313" key="9">
    <source>
        <dbReference type="Proteomes" id="UP000319514"/>
    </source>
</evidence>
<keyword evidence="5 6" id="KW-0472">Membrane</keyword>
<feature type="transmembrane region" description="Helical" evidence="6">
    <location>
        <begin position="104"/>
        <end position="127"/>
    </location>
</feature>
<comment type="caution">
    <text evidence="8">The sequence shown here is derived from an EMBL/GenBank/DDBJ whole genome shotgun (WGS) entry which is preliminary data.</text>
</comment>
<dbReference type="GO" id="GO:0000271">
    <property type="term" value="P:polysaccharide biosynthetic process"/>
    <property type="evidence" value="ECO:0007669"/>
    <property type="project" value="InterPro"/>
</dbReference>
<evidence type="ECO:0000256" key="1">
    <source>
        <dbReference type="ARBA" id="ARBA00004141"/>
    </source>
</evidence>
<comment type="subcellular location">
    <subcellularLocation>
        <location evidence="1">Membrane</location>
        <topology evidence="1">Multi-pass membrane protein</topology>
    </subcellularLocation>
</comment>
<comment type="similarity">
    <text evidence="2">Belongs to the GtrA family.</text>
</comment>
<evidence type="ECO:0000259" key="7">
    <source>
        <dbReference type="Pfam" id="PF04138"/>
    </source>
</evidence>
<keyword evidence="9" id="KW-1185">Reference proteome</keyword>
<evidence type="ECO:0000313" key="8">
    <source>
        <dbReference type="EMBL" id="TQL59317.1"/>
    </source>
</evidence>
<evidence type="ECO:0000256" key="2">
    <source>
        <dbReference type="ARBA" id="ARBA00009399"/>
    </source>
</evidence>
<evidence type="ECO:0000256" key="6">
    <source>
        <dbReference type="SAM" id="Phobius"/>
    </source>
</evidence>
<dbReference type="Pfam" id="PF04138">
    <property type="entry name" value="GtrA_DPMS_TM"/>
    <property type="match status" value="1"/>
</dbReference>
<accession>A0A542ZG54</accession>
<feature type="transmembrane region" description="Helical" evidence="6">
    <location>
        <begin position="139"/>
        <end position="156"/>
    </location>
</feature>
<feature type="transmembrane region" description="Helical" evidence="6">
    <location>
        <begin position="34"/>
        <end position="53"/>
    </location>
</feature>
<feature type="transmembrane region" description="Helical" evidence="6">
    <location>
        <begin position="73"/>
        <end position="92"/>
    </location>
</feature>
<dbReference type="PANTHER" id="PTHR38459">
    <property type="entry name" value="PROPHAGE BACTOPRENOL-LINKED GLUCOSE TRANSLOCASE HOMOLOG"/>
    <property type="match status" value="1"/>
</dbReference>
<evidence type="ECO:0000256" key="4">
    <source>
        <dbReference type="ARBA" id="ARBA00022989"/>
    </source>
</evidence>
<proteinExistence type="inferred from homology"/>
<dbReference type="Proteomes" id="UP000319514">
    <property type="component" value="Unassembled WGS sequence"/>
</dbReference>
<gene>
    <name evidence="8" type="ORF">FB474_0671</name>
</gene>
<keyword evidence="4 6" id="KW-1133">Transmembrane helix</keyword>
<keyword evidence="3 6" id="KW-0812">Transmembrane</keyword>
<organism evidence="8 9">
    <name type="scientific">Oryzihumus leptocrescens</name>
    <dbReference type="NCBI Taxonomy" id="297536"/>
    <lineage>
        <taxon>Bacteria</taxon>
        <taxon>Bacillati</taxon>
        <taxon>Actinomycetota</taxon>
        <taxon>Actinomycetes</taxon>
        <taxon>Micrococcales</taxon>
        <taxon>Intrasporangiaceae</taxon>
        <taxon>Oryzihumus</taxon>
    </lineage>
</organism>
<dbReference type="AlphaFoldDB" id="A0A542ZG54"/>
<dbReference type="PANTHER" id="PTHR38459:SF1">
    <property type="entry name" value="PROPHAGE BACTOPRENOL-LINKED GLUCOSE TRANSLOCASE HOMOLOG"/>
    <property type="match status" value="1"/>
</dbReference>
<evidence type="ECO:0000256" key="3">
    <source>
        <dbReference type="ARBA" id="ARBA00022692"/>
    </source>
</evidence>
<protein>
    <submittedName>
        <fullName evidence="8">Putative flippase GtrA</fullName>
    </submittedName>
</protein>
<sequence>MPPPGGRYARQVPTDQPSTIARLRGAVDVLVREMLKFGVVGAVALVVDVGTFNALRFVGGHGPLYDKPLTAKVISVTLATLTAWAGNRYWTFRHRRRTAVHHELALFVLFNVVGMGIALGCLGFSHYVLDLTSPLADNISANGVGLVLGTLFRFWAYRRFVFSENPPLESTIQV</sequence>
<reference evidence="8 9" key="1">
    <citation type="submission" date="2019-06" db="EMBL/GenBank/DDBJ databases">
        <title>Sequencing the genomes of 1000 actinobacteria strains.</title>
        <authorList>
            <person name="Klenk H.-P."/>
        </authorList>
    </citation>
    <scope>NUCLEOTIDE SEQUENCE [LARGE SCALE GENOMIC DNA]</scope>
    <source>
        <strain evidence="8 9">DSM 18082</strain>
    </source>
</reference>
<name>A0A542ZG54_9MICO</name>
<dbReference type="InterPro" id="IPR051401">
    <property type="entry name" value="GtrA_CellWall_Glycosyl"/>
</dbReference>
<feature type="domain" description="GtrA/DPMS transmembrane" evidence="7">
    <location>
        <begin position="36"/>
        <end position="162"/>
    </location>
</feature>
<evidence type="ECO:0000256" key="5">
    <source>
        <dbReference type="ARBA" id="ARBA00023136"/>
    </source>
</evidence>